<dbReference type="PROSITE" id="PS51682">
    <property type="entry name" value="SAM_OMT_I"/>
    <property type="match status" value="1"/>
</dbReference>
<keyword evidence="2 7" id="KW-0489">Methyltransferase</keyword>
<sequence length="243" mass="26661">MSSHSMSDTFAERAAQLREYIFSQPSSTFENNPWAVANAIDDFAETQGRMMIFKKKKLEVAQAQLTAQQPAPRTILEFGTFVGKSAVAWGAILRDIYGGDIPEDVNVYTFELDPVMVSLSRDLIKLAGLQDVVHVLEGPASESLKKLHSEGNVTSVDMAFFDHWEEFYLPDLQLIEDLKLFRVGSLAIADNTDFPGAPDYLKYVKAGGRGVAGSVKYESLSFATKSQQGKPSVVEVSTVVALA</sequence>
<dbReference type="PANTHER" id="PTHR43836">
    <property type="entry name" value="CATECHOL O-METHYLTRANSFERASE 1-RELATED"/>
    <property type="match status" value="1"/>
</dbReference>
<gene>
    <name evidence="7" type="ORF">PENSUB_13302</name>
</gene>
<dbReference type="InterPro" id="IPR002935">
    <property type="entry name" value="SAM_O-MeTrfase"/>
</dbReference>
<protein>
    <recommendedName>
        <fullName evidence="1">catechol O-methyltransferase</fullName>
        <ecNumber evidence="1">2.1.1.6</ecNumber>
    </recommendedName>
</protein>
<dbReference type="STRING" id="1316194.A0A1Q5SRU1"/>
<dbReference type="SUPFAM" id="SSF53335">
    <property type="entry name" value="S-adenosyl-L-methionine-dependent methyltransferases"/>
    <property type="match status" value="1"/>
</dbReference>
<proteinExistence type="inferred from homology"/>
<dbReference type="EMBL" id="MNBE01000757">
    <property type="protein sequence ID" value="OKO90585.1"/>
    <property type="molecule type" value="Genomic_DNA"/>
</dbReference>
<dbReference type="EC" id="2.1.1.6" evidence="1"/>
<dbReference type="Pfam" id="PF01596">
    <property type="entry name" value="Methyltransf_3"/>
    <property type="match status" value="1"/>
</dbReference>
<evidence type="ECO:0000256" key="1">
    <source>
        <dbReference type="ARBA" id="ARBA00012880"/>
    </source>
</evidence>
<comment type="caution">
    <text evidence="7">The sequence shown here is derived from an EMBL/GenBank/DDBJ whole genome shotgun (WGS) entry which is preliminary data.</text>
</comment>
<evidence type="ECO:0000313" key="7">
    <source>
        <dbReference type="EMBL" id="OKO90585.1"/>
    </source>
</evidence>
<name>A0A1Q5SRU1_9EURO</name>
<reference evidence="7 8" key="1">
    <citation type="submission" date="2016-10" db="EMBL/GenBank/DDBJ databases">
        <title>Genome sequence of the ascomycete fungus Penicillium subrubescens.</title>
        <authorList>
            <person name="De Vries R.P."/>
            <person name="Peng M."/>
            <person name="Dilokpimol A."/>
            <person name="Hilden K."/>
            <person name="Makela M.R."/>
            <person name="Grigoriev I."/>
            <person name="Riley R."/>
            <person name="Granchi Z."/>
        </authorList>
    </citation>
    <scope>NUCLEOTIDE SEQUENCE [LARGE SCALE GENOMIC DNA]</scope>
    <source>
        <strain evidence="7 8">CBS 132785</strain>
    </source>
</reference>
<keyword evidence="8" id="KW-1185">Reference proteome</keyword>
<dbReference type="GO" id="GO:0008171">
    <property type="term" value="F:O-methyltransferase activity"/>
    <property type="evidence" value="ECO:0007669"/>
    <property type="project" value="InterPro"/>
</dbReference>
<dbReference type="InterPro" id="IPR029063">
    <property type="entry name" value="SAM-dependent_MTases_sf"/>
</dbReference>
<evidence type="ECO:0000256" key="5">
    <source>
        <dbReference type="ARBA" id="ARBA00022939"/>
    </source>
</evidence>
<dbReference type="Proteomes" id="UP000186955">
    <property type="component" value="Unassembled WGS sequence"/>
</dbReference>
<keyword evidence="3 7" id="KW-0808">Transferase</keyword>
<evidence type="ECO:0000256" key="4">
    <source>
        <dbReference type="ARBA" id="ARBA00022691"/>
    </source>
</evidence>
<dbReference type="GO" id="GO:0006584">
    <property type="term" value="P:catecholamine metabolic process"/>
    <property type="evidence" value="ECO:0007669"/>
    <property type="project" value="UniProtKB-KW"/>
</dbReference>
<dbReference type="AlphaFoldDB" id="A0A1Q5SRU1"/>
<evidence type="ECO:0000256" key="6">
    <source>
        <dbReference type="ARBA" id="ARBA00023453"/>
    </source>
</evidence>
<accession>A0A1Q5SRU1</accession>
<organism evidence="7 8">
    <name type="scientific">Penicillium subrubescens</name>
    <dbReference type="NCBI Taxonomy" id="1316194"/>
    <lineage>
        <taxon>Eukaryota</taxon>
        <taxon>Fungi</taxon>
        <taxon>Dikarya</taxon>
        <taxon>Ascomycota</taxon>
        <taxon>Pezizomycotina</taxon>
        <taxon>Eurotiomycetes</taxon>
        <taxon>Eurotiomycetidae</taxon>
        <taxon>Eurotiales</taxon>
        <taxon>Aspergillaceae</taxon>
        <taxon>Penicillium</taxon>
    </lineage>
</organism>
<keyword evidence="5" id="KW-0128">Catecholamine metabolism</keyword>
<dbReference type="GO" id="GO:0032259">
    <property type="term" value="P:methylation"/>
    <property type="evidence" value="ECO:0007669"/>
    <property type="project" value="UniProtKB-KW"/>
</dbReference>
<comment type="similarity">
    <text evidence="6">Belongs to the class I-like SAM-binding methyltransferase superfamily. Cation-dependent O-methyltransferase family.</text>
</comment>
<dbReference type="Gene3D" id="3.40.50.150">
    <property type="entry name" value="Vaccinia Virus protein VP39"/>
    <property type="match status" value="1"/>
</dbReference>
<evidence type="ECO:0000256" key="3">
    <source>
        <dbReference type="ARBA" id="ARBA00022679"/>
    </source>
</evidence>
<keyword evidence="4" id="KW-0949">S-adenosyl-L-methionine</keyword>
<evidence type="ECO:0000313" key="8">
    <source>
        <dbReference type="Proteomes" id="UP000186955"/>
    </source>
</evidence>
<dbReference type="PANTHER" id="PTHR43836:SF2">
    <property type="entry name" value="CATECHOL O-METHYLTRANSFERASE 1-RELATED"/>
    <property type="match status" value="1"/>
</dbReference>
<evidence type="ECO:0000256" key="2">
    <source>
        <dbReference type="ARBA" id="ARBA00022603"/>
    </source>
</evidence>